<protein>
    <submittedName>
        <fullName evidence="1">Uncharacterized protein</fullName>
    </submittedName>
</protein>
<evidence type="ECO:0000313" key="1">
    <source>
        <dbReference type="EMBL" id="GAH02215.1"/>
    </source>
</evidence>
<sequence length="92" mass="10518">RQIGWMNKGYNRRNSAISDFLSNPTGLEDNGALMDPDHIVNRNLYINMYTTSDSTTSPVRLYNYLLILEEIKVTENEAILQIVKGVAQDIRN</sequence>
<dbReference type="AlphaFoldDB" id="X1D1T4"/>
<accession>X1D1T4</accession>
<proteinExistence type="predicted"/>
<organism evidence="1">
    <name type="scientific">marine sediment metagenome</name>
    <dbReference type="NCBI Taxonomy" id="412755"/>
    <lineage>
        <taxon>unclassified sequences</taxon>
        <taxon>metagenomes</taxon>
        <taxon>ecological metagenomes</taxon>
    </lineage>
</organism>
<reference evidence="1" key="1">
    <citation type="journal article" date="2014" name="Front. Microbiol.">
        <title>High frequency of phylogenetically diverse reductive dehalogenase-homologous genes in deep subseafloor sedimentary metagenomes.</title>
        <authorList>
            <person name="Kawai M."/>
            <person name="Futagami T."/>
            <person name="Toyoda A."/>
            <person name="Takaki Y."/>
            <person name="Nishi S."/>
            <person name="Hori S."/>
            <person name="Arai W."/>
            <person name="Tsubouchi T."/>
            <person name="Morono Y."/>
            <person name="Uchiyama I."/>
            <person name="Ito T."/>
            <person name="Fujiyama A."/>
            <person name="Inagaki F."/>
            <person name="Takami H."/>
        </authorList>
    </citation>
    <scope>NUCLEOTIDE SEQUENCE</scope>
    <source>
        <strain evidence="1">Expedition CK06-06</strain>
    </source>
</reference>
<gene>
    <name evidence="1" type="ORF">S01H4_47805</name>
</gene>
<name>X1D1T4_9ZZZZ</name>
<dbReference type="EMBL" id="BART01026880">
    <property type="protein sequence ID" value="GAH02215.1"/>
    <property type="molecule type" value="Genomic_DNA"/>
</dbReference>
<comment type="caution">
    <text evidence="1">The sequence shown here is derived from an EMBL/GenBank/DDBJ whole genome shotgun (WGS) entry which is preliminary data.</text>
</comment>
<feature type="non-terminal residue" evidence="1">
    <location>
        <position position="1"/>
    </location>
</feature>